<organism evidence="1 2">
    <name type="scientific">Bugula neritina</name>
    <name type="common">Brown bryozoan</name>
    <name type="synonym">Sertularia neritina</name>
    <dbReference type="NCBI Taxonomy" id="10212"/>
    <lineage>
        <taxon>Eukaryota</taxon>
        <taxon>Metazoa</taxon>
        <taxon>Spiralia</taxon>
        <taxon>Lophotrochozoa</taxon>
        <taxon>Bryozoa</taxon>
        <taxon>Gymnolaemata</taxon>
        <taxon>Cheilostomatida</taxon>
        <taxon>Flustrina</taxon>
        <taxon>Buguloidea</taxon>
        <taxon>Bugulidae</taxon>
        <taxon>Bugula</taxon>
    </lineage>
</organism>
<accession>A0A7J7JSX2</accession>
<name>A0A7J7JSX2_BUGNE</name>
<protein>
    <submittedName>
        <fullName evidence="1">Uncharacterized protein</fullName>
    </submittedName>
</protein>
<reference evidence="1" key="1">
    <citation type="submission" date="2020-06" db="EMBL/GenBank/DDBJ databases">
        <title>Draft genome of Bugula neritina, a colonial animal packing powerful symbionts and potential medicines.</title>
        <authorList>
            <person name="Rayko M."/>
        </authorList>
    </citation>
    <scope>NUCLEOTIDE SEQUENCE [LARGE SCALE GENOMIC DNA]</scope>
    <source>
        <strain evidence="1">Kwan_BN1</strain>
    </source>
</reference>
<evidence type="ECO:0000313" key="1">
    <source>
        <dbReference type="EMBL" id="KAF6028995.1"/>
    </source>
</evidence>
<sequence length="69" mass="7742">MRVTIIRELNKELRRRLELYQSYLSKSKIKGSSSLVSDSSESLEAVAACEELLESEPSLLVEPQSTLSL</sequence>
<keyword evidence="2" id="KW-1185">Reference proteome</keyword>
<dbReference type="EMBL" id="VXIV02001870">
    <property type="protein sequence ID" value="KAF6028995.1"/>
    <property type="molecule type" value="Genomic_DNA"/>
</dbReference>
<gene>
    <name evidence="1" type="ORF">EB796_012703</name>
</gene>
<dbReference type="AlphaFoldDB" id="A0A7J7JSX2"/>
<comment type="caution">
    <text evidence="1">The sequence shown here is derived from an EMBL/GenBank/DDBJ whole genome shotgun (WGS) entry which is preliminary data.</text>
</comment>
<proteinExistence type="predicted"/>
<evidence type="ECO:0000313" key="2">
    <source>
        <dbReference type="Proteomes" id="UP000593567"/>
    </source>
</evidence>
<dbReference type="Proteomes" id="UP000593567">
    <property type="component" value="Unassembled WGS sequence"/>
</dbReference>